<dbReference type="PANTHER" id="PTHR15615">
    <property type="match status" value="1"/>
</dbReference>
<dbReference type="Proteomes" id="UP000239560">
    <property type="component" value="Unassembled WGS sequence"/>
</dbReference>
<organism evidence="2 3">
    <name type="scientific">Rhodotorula toruloides</name>
    <name type="common">Yeast</name>
    <name type="synonym">Rhodosporidium toruloides</name>
    <dbReference type="NCBI Taxonomy" id="5286"/>
    <lineage>
        <taxon>Eukaryota</taxon>
        <taxon>Fungi</taxon>
        <taxon>Dikarya</taxon>
        <taxon>Basidiomycota</taxon>
        <taxon>Pucciniomycotina</taxon>
        <taxon>Microbotryomycetes</taxon>
        <taxon>Sporidiobolales</taxon>
        <taxon>Sporidiobolaceae</taxon>
        <taxon>Rhodotorula</taxon>
    </lineage>
</organism>
<evidence type="ECO:0000256" key="1">
    <source>
        <dbReference type="SAM" id="MobiDB-lite"/>
    </source>
</evidence>
<dbReference type="GO" id="GO:0016538">
    <property type="term" value="F:cyclin-dependent protein serine/threonine kinase regulator activity"/>
    <property type="evidence" value="ECO:0007669"/>
    <property type="project" value="TreeGrafter"/>
</dbReference>
<dbReference type="GO" id="GO:0005634">
    <property type="term" value="C:nucleus"/>
    <property type="evidence" value="ECO:0007669"/>
    <property type="project" value="TreeGrafter"/>
</dbReference>
<reference evidence="2 3" key="1">
    <citation type="journal article" date="2018" name="Elife">
        <title>Functional genomics of lipid metabolism in the oleaginous yeast Rhodosporidium toruloides.</title>
        <authorList>
            <person name="Coradetti S.T."/>
            <person name="Pinel D."/>
            <person name="Geiselman G."/>
            <person name="Ito M."/>
            <person name="Mondo S."/>
            <person name="Reilly M.C."/>
            <person name="Cheng Y.F."/>
            <person name="Bauer S."/>
            <person name="Grigoriev I."/>
            <person name="Gladden J.M."/>
            <person name="Simmons B.A."/>
            <person name="Brem R."/>
            <person name="Arkin A.P."/>
            <person name="Skerker J.M."/>
        </authorList>
    </citation>
    <scope>NUCLEOTIDE SEQUENCE [LARGE SCALE GENOMIC DNA]</scope>
    <source>
        <strain evidence="2 3">NBRC 0880</strain>
    </source>
</reference>
<feature type="region of interest" description="Disordered" evidence="1">
    <location>
        <begin position="20"/>
        <end position="39"/>
    </location>
</feature>
<proteinExistence type="predicted"/>
<protein>
    <recommendedName>
        <fullName evidence="4">Cyclin PHO80-like protein</fullName>
    </recommendedName>
</protein>
<dbReference type="GO" id="GO:0019901">
    <property type="term" value="F:protein kinase binding"/>
    <property type="evidence" value="ECO:0007669"/>
    <property type="project" value="InterPro"/>
</dbReference>
<accession>A0A2T0A9G9</accession>
<dbReference type="GO" id="GO:0000307">
    <property type="term" value="C:cyclin-dependent protein kinase holoenzyme complex"/>
    <property type="evidence" value="ECO:0007669"/>
    <property type="project" value="TreeGrafter"/>
</dbReference>
<evidence type="ECO:0000313" key="2">
    <source>
        <dbReference type="EMBL" id="PRQ74671.1"/>
    </source>
</evidence>
<sequence length="630" mass="67589">MSVPFAYPSSFDGSIHPHPASSWTMAAQQQQQQQGYYHGGSIGAGYVHPSLAPHHHLQHHPAMLSQVAQQQQHHPHAYAAARYAAAGYAVPAVPQQQQAYYVPQAQQATRSRFAFATPTHAPSQHFTLPPPVQYEAAQAQVHRAENEYEHNRNVDVVMDEQPAQPVTYDLISNTSIVPPPPPVERSAVPLADLATEMSARNAPRRSAGAEQFGVIGEHRRSRRISGEGSMPGTPSGFETPAELAARQQRLADLGFGAVAPRPSRAAMQAFPAEPSAPFRQFVKQILAATLVTPEDIVLALYLVSQIPVGKIIPPTPAEPGQDAQTTSFKAAPFKIVLGTLMLANKVLQDNSYRAGSWAAASAIPIADVNALEAHILAALGFDVSIREDKWLAWLAVVVDRFRFGKGDLGDRLVVQDALERLVRAAQLENAKSMPVSMPPSPALTASGLSTSSLSSLATVASAELAMPQTPVNTGASCLADVNLDPRVVRGRPSRAGLAVAPHARSAATPRARLSRHGRVERLLALPACRSCGGQVEVVRAGDLAACHLLSSALGSPRQHRTPSQRPEHRAAVVTLFRPLITFLATPPRHARPGYPSLLSPSLSFRLPPSSSLCPQGFSFQTSKTHDKKSR</sequence>
<dbReference type="PANTHER" id="PTHR15615:SF27">
    <property type="entry name" value="PHO85 CYCLIN CLG1"/>
    <property type="match status" value="1"/>
</dbReference>
<dbReference type="EMBL" id="LCTV02000006">
    <property type="protein sequence ID" value="PRQ74671.1"/>
    <property type="molecule type" value="Genomic_DNA"/>
</dbReference>
<dbReference type="InterPro" id="IPR013922">
    <property type="entry name" value="Cyclin_PHO80-like"/>
</dbReference>
<name>A0A2T0A9G9_RHOTO</name>
<dbReference type="OrthoDB" id="244495at2759"/>
<dbReference type="Gene3D" id="1.10.472.10">
    <property type="entry name" value="Cyclin-like"/>
    <property type="match status" value="1"/>
</dbReference>
<comment type="caution">
    <text evidence="2">The sequence shown here is derived from an EMBL/GenBank/DDBJ whole genome shotgun (WGS) entry which is preliminary data.</text>
</comment>
<dbReference type="AlphaFoldDB" id="A0A2T0A9G9"/>
<evidence type="ECO:0000313" key="3">
    <source>
        <dbReference type="Proteomes" id="UP000239560"/>
    </source>
</evidence>
<evidence type="ECO:0008006" key="4">
    <source>
        <dbReference type="Google" id="ProtNLM"/>
    </source>
</evidence>
<dbReference type="CDD" id="cd20557">
    <property type="entry name" value="CYCLIN_ScPCL1-like"/>
    <property type="match status" value="1"/>
</dbReference>
<gene>
    <name evidence="2" type="ORF">AAT19DRAFT_15024</name>
</gene>